<dbReference type="PANTHER" id="PTHR48111:SF22">
    <property type="entry name" value="REGULATOR OF RPOS"/>
    <property type="match status" value="1"/>
</dbReference>
<reference evidence="10 11" key="1">
    <citation type="submission" date="2018-08" db="EMBL/GenBank/DDBJ databases">
        <title>Recombination of ecologically and evolutionarily significant loci maintains genetic cohesion in the Pseudomonas syringae species complex.</title>
        <authorList>
            <person name="Dillon M."/>
            <person name="Thakur S."/>
            <person name="Almeida R.N.D."/>
            <person name="Weir B.S."/>
            <person name="Guttman D.S."/>
        </authorList>
    </citation>
    <scope>NUCLEOTIDE SEQUENCE [LARGE SCALE GENOMIC DNA]</scope>
    <source>
        <strain evidence="10 11">ICMP 3934</strain>
    </source>
</reference>
<comment type="caution">
    <text evidence="10">The sequence shown here is derived from an EMBL/GenBank/DDBJ whole genome shotgun (WGS) entry which is preliminary data.</text>
</comment>
<feature type="DNA-binding region" description="OmpR/PhoB-type" evidence="7">
    <location>
        <begin position="164"/>
        <end position="261"/>
    </location>
</feature>
<dbReference type="CDD" id="cd00383">
    <property type="entry name" value="trans_reg_C"/>
    <property type="match status" value="1"/>
</dbReference>
<evidence type="ECO:0000256" key="2">
    <source>
        <dbReference type="ARBA" id="ARBA00023012"/>
    </source>
</evidence>
<evidence type="ECO:0000259" key="8">
    <source>
        <dbReference type="PROSITE" id="PS50110"/>
    </source>
</evidence>
<evidence type="ECO:0000313" key="11">
    <source>
        <dbReference type="Proteomes" id="UP000282636"/>
    </source>
</evidence>
<evidence type="ECO:0008006" key="12">
    <source>
        <dbReference type="Google" id="ProtNLM"/>
    </source>
</evidence>
<organism evidence="10 11">
    <name type="scientific">Pseudomonas syringae pv. theae</name>
    <dbReference type="NCBI Taxonomy" id="103985"/>
    <lineage>
        <taxon>Bacteria</taxon>
        <taxon>Pseudomonadati</taxon>
        <taxon>Pseudomonadota</taxon>
        <taxon>Gammaproteobacteria</taxon>
        <taxon>Pseudomonadales</taxon>
        <taxon>Pseudomonadaceae</taxon>
        <taxon>Pseudomonas</taxon>
        <taxon>Pseudomonas syringae</taxon>
    </lineage>
</organism>
<dbReference type="InterPro" id="IPR036388">
    <property type="entry name" value="WH-like_DNA-bd_sf"/>
</dbReference>
<dbReference type="Proteomes" id="UP000282636">
    <property type="component" value="Unassembled WGS sequence"/>
</dbReference>
<gene>
    <name evidence="10" type="ORF">ALP44_01555</name>
</gene>
<dbReference type="Gene3D" id="6.10.250.690">
    <property type="match status" value="1"/>
</dbReference>
<dbReference type="PROSITE" id="PS51755">
    <property type="entry name" value="OMPR_PHOB"/>
    <property type="match status" value="1"/>
</dbReference>
<dbReference type="SMART" id="SM00448">
    <property type="entry name" value="REC"/>
    <property type="match status" value="1"/>
</dbReference>
<dbReference type="InterPro" id="IPR039420">
    <property type="entry name" value="WalR-like"/>
</dbReference>
<keyword evidence="5" id="KW-0804">Transcription</keyword>
<dbReference type="GO" id="GO:0000976">
    <property type="term" value="F:transcription cis-regulatory region binding"/>
    <property type="evidence" value="ECO:0007669"/>
    <property type="project" value="TreeGrafter"/>
</dbReference>
<dbReference type="FunFam" id="1.10.10.10:FF:000058">
    <property type="entry name" value="DNA-binding response OmpR family regulator"/>
    <property type="match status" value="1"/>
</dbReference>
<dbReference type="InterPro" id="IPR011006">
    <property type="entry name" value="CheY-like_superfamily"/>
</dbReference>
<evidence type="ECO:0000256" key="3">
    <source>
        <dbReference type="ARBA" id="ARBA00023015"/>
    </source>
</evidence>
<dbReference type="CDD" id="cd17574">
    <property type="entry name" value="REC_OmpR"/>
    <property type="match status" value="1"/>
</dbReference>
<evidence type="ECO:0000256" key="4">
    <source>
        <dbReference type="ARBA" id="ARBA00023125"/>
    </source>
</evidence>
<dbReference type="SUPFAM" id="SSF52172">
    <property type="entry name" value="CheY-like"/>
    <property type="match status" value="1"/>
</dbReference>
<dbReference type="GO" id="GO:0000156">
    <property type="term" value="F:phosphorelay response regulator activity"/>
    <property type="evidence" value="ECO:0007669"/>
    <property type="project" value="TreeGrafter"/>
</dbReference>
<dbReference type="GO" id="GO:0005829">
    <property type="term" value="C:cytosol"/>
    <property type="evidence" value="ECO:0007669"/>
    <property type="project" value="TreeGrafter"/>
</dbReference>
<dbReference type="InterPro" id="IPR001867">
    <property type="entry name" value="OmpR/PhoB-type_DNA-bd"/>
</dbReference>
<dbReference type="EMBL" id="RBTL01000279">
    <property type="protein sequence ID" value="RMT61222.1"/>
    <property type="molecule type" value="Genomic_DNA"/>
</dbReference>
<evidence type="ECO:0000256" key="6">
    <source>
        <dbReference type="PROSITE-ProRule" id="PRU00169"/>
    </source>
</evidence>
<dbReference type="PROSITE" id="PS50110">
    <property type="entry name" value="RESPONSE_REGULATORY"/>
    <property type="match status" value="1"/>
</dbReference>
<dbReference type="Pfam" id="PF00486">
    <property type="entry name" value="Trans_reg_C"/>
    <property type="match status" value="1"/>
</dbReference>
<keyword evidence="3" id="KW-0805">Transcription regulation</keyword>
<keyword evidence="1 6" id="KW-0597">Phosphoprotein</keyword>
<sequence length="263" mass="29470">MDPTGRWLQASAIRSSLDLPAQLLQCPGWPGRKKQEGAAMNILVIEDHRDIHDNLLEFFELRGHAVEGALDGLSGLHLAASKRYDAIILDIMLPGIDGNQICRSLRQYSKSEVAIVMLSARDELDDRLIGFKVGADDYITKPFAMSEVLARVEAVVSRRQRKENRVMVVADLQFDLDTLEISRNGTPLKLNPTNMKLLELLMRKSPHIVKRSELEEVLWGRDAPNSSSLRSNIHILRRVLDGGHETPLLHTAHGLGYKLCVQS</sequence>
<dbReference type="Pfam" id="PF00072">
    <property type="entry name" value="Response_reg"/>
    <property type="match status" value="1"/>
</dbReference>
<evidence type="ECO:0000259" key="9">
    <source>
        <dbReference type="PROSITE" id="PS51755"/>
    </source>
</evidence>
<dbReference type="AlphaFoldDB" id="A0A3M5MNQ9"/>
<dbReference type="SMART" id="SM00862">
    <property type="entry name" value="Trans_reg_C"/>
    <property type="match status" value="1"/>
</dbReference>
<dbReference type="Gene3D" id="1.10.10.10">
    <property type="entry name" value="Winged helix-like DNA-binding domain superfamily/Winged helix DNA-binding domain"/>
    <property type="match status" value="1"/>
</dbReference>
<evidence type="ECO:0000256" key="5">
    <source>
        <dbReference type="ARBA" id="ARBA00023163"/>
    </source>
</evidence>
<dbReference type="Gene3D" id="3.40.50.2300">
    <property type="match status" value="1"/>
</dbReference>
<feature type="domain" description="OmpR/PhoB-type" evidence="9">
    <location>
        <begin position="164"/>
        <end position="261"/>
    </location>
</feature>
<keyword evidence="2" id="KW-0902">Two-component regulatory system</keyword>
<evidence type="ECO:0000256" key="1">
    <source>
        <dbReference type="ARBA" id="ARBA00022553"/>
    </source>
</evidence>
<evidence type="ECO:0000313" key="10">
    <source>
        <dbReference type="EMBL" id="RMT61222.1"/>
    </source>
</evidence>
<proteinExistence type="predicted"/>
<feature type="modified residue" description="4-aspartylphosphate" evidence="6">
    <location>
        <position position="90"/>
    </location>
</feature>
<name>A0A3M5MNQ9_PSESX</name>
<protein>
    <recommendedName>
        <fullName evidence="12">DNA-binding response regulator</fullName>
    </recommendedName>
</protein>
<keyword evidence="4 7" id="KW-0238">DNA-binding</keyword>
<accession>A0A3M5MNQ9</accession>
<dbReference type="InterPro" id="IPR001789">
    <property type="entry name" value="Sig_transdc_resp-reg_receiver"/>
</dbReference>
<dbReference type="PANTHER" id="PTHR48111">
    <property type="entry name" value="REGULATOR OF RPOS"/>
    <property type="match status" value="1"/>
</dbReference>
<dbReference type="GO" id="GO:0006355">
    <property type="term" value="P:regulation of DNA-templated transcription"/>
    <property type="evidence" value="ECO:0007669"/>
    <property type="project" value="InterPro"/>
</dbReference>
<evidence type="ECO:0000256" key="7">
    <source>
        <dbReference type="PROSITE-ProRule" id="PRU01091"/>
    </source>
</evidence>
<feature type="domain" description="Response regulatory" evidence="8">
    <location>
        <begin position="41"/>
        <end position="156"/>
    </location>
</feature>
<dbReference type="GO" id="GO:0032993">
    <property type="term" value="C:protein-DNA complex"/>
    <property type="evidence" value="ECO:0007669"/>
    <property type="project" value="TreeGrafter"/>
</dbReference>